<dbReference type="Proteomes" id="UP000490727">
    <property type="component" value="Unassembled WGS sequence"/>
</dbReference>
<reference evidence="2 3" key="1">
    <citation type="submission" date="2019-11" db="EMBL/GenBank/DDBJ databases">
        <title>Whole genome sequence analysis of environmental Escherichia coli from the feces of straw-necked ibis (Threskiornis spinicollis) nesting on inland wetlands.</title>
        <authorList>
            <person name="Wyrsch E.R."/>
            <person name="Roy Chowdhury P."/>
            <person name="Wallis L."/>
            <person name="Cummins M.L."/>
            <person name="Zingali T."/>
            <person name="Brandis K.J."/>
            <person name="Djordjevic S.P."/>
        </authorList>
    </citation>
    <scope>NUCLEOTIDE SEQUENCE [LARGE SCALE GENOMIC DNA]</scope>
    <source>
        <strain evidence="2 3">IBS12</strain>
    </source>
</reference>
<proteinExistence type="predicted"/>
<evidence type="ECO:0000313" key="2">
    <source>
        <dbReference type="EMBL" id="MUM71797.1"/>
    </source>
</evidence>
<gene>
    <name evidence="2" type="ORF">GNZ05_06400</name>
</gene>
<comment type="caution">
    <text evidence="2">The sequence shown here is derived from an EMBL/GenBank/DDBJ whole genome shotgun (WGS) entry which is preliminary data.</text>
</comment>
<protein>
    <submittedName>
        <fullName evidence="2">Uncharacterized protein</fullName>
    </submittedName>
</protein>
<feature type="compositionally biased region" description="Basic and acidic residues" evidence="1">
    <location>
        <begin position="65"/>
        <end position="81"/>
    </location>
</feature>
<name>A0AAJ3CWK6_ECOLX</name>
<accession>A0AAJ3CWK6</accession>
<evidence type="ECO:0000313" key="3">
    <source>
        <dbReference type="Proteomes" id="UP000490727"/>
    </source>
</evidence>
<feature type="region of interest" description="Disordered" evidence="1">
    <location>
        <begin position="44"/>
        <end position="109"/>
    </location>
</feature>
<organism evidence="2 3">
    <name type="scientific">Escherichia coli</name>
    <dbReference type="NCBI Taxonomy" id="562"/>
    <lineage>
        <taxon>Bacteria</taxon>
        <taxon>Pseudomonadati</taxon>
        <taxon>Pseudomonadota</taxon>
        <taxon>Gammaproteobacteria</taxon>
        <taxon>Enterobacterales</taxon>
        <taxon>Enterobacteriaceae</taxon>
        <taxon>Escherichia</taxon>
    </lineage>
</organism>
<sequence length="109" mass="12737">MAMCNDIESTKKIYYNNERNYRFHNLTTNKSLLFYNCKEVKLPPDNSCNPTNPSPAQCNTPTEPDNNKKDKDKDKKEDKKPLKDKKKDKKPNPFKNNKPAQPDMTCKIK</sequence>
<dbReference type="EMBL" id="WOET01000003">
    <property type="protein sequence ID" value="MUM71797.1"/>
    <property type="molecule type" value="Genomic_DNA"/>
</dbReference>
<feature type="compositionally biased region" description="Polar residues" evidence="1">
    <location>
        <begin position="46"/>
        <end position="63"/>
    </location>
</feature>
<dbReference type="RefSeq" id="WP_155851258.1">
    <property type="nucleotide sequence ID" value="NZ_WOES01000004.1"/>
</dbReference>
<dbReference type="AlphaFoldDB" id="A0AAJ3CWK6"/>
<evidence type="ECO:0000256" key="1">
    <source>
        <dbReference type="SAM" id="MobiDB-lite"/>
    </source>
</evidence>